<reference evidence="2" key="1">
    <citation type="journal article" date="2022" name="Mol. Ecol. Resour.">
        <title>The genomes of chicory, endive, great burdock and yacon provide insights into Asteraceae palaeo-polyploidization history and plant inulin production.</title>
        <authorList>
            <person name="Fan W."/>
            <person name="Wang S."/>
            <person name="Wang H."/>
            <person name="Wang A."/>
            <person name="Jiang F."/>
            <person name="Liu H."/>
            <person name="Zhao H."/>
            <person name="Xu D."/>
            <person name="Zhang Y."/>
        </authorList>
    </citation>
    <scope>NUCLEOTIDE SEQUENCE [LARGE SCALE GENOMIC DNA]</scope>
    <source>
        <strain evidence="2">cv. Niubang</strain>
    </source>
</reference>
<dbReference type="Proteomes" id="UP001055879">
    <property type="component" value="Linkage Group LG01"/>
</dbReference>
<comment type="caution">
    <text evidence="1">The sequence shown here is derived from an EMBL/GenBank/DDBJ whole genome shotgun (WGS) entry which is preliminary data.</text>
</comment>
<dbReference type="EMBL" id="CM042047">
    <property type="protein sequence ID" value="KAI3771249.1"/>
    <property type="molecule type" value="Genomic_DNA"/>
</dbReference>
<name>A0ACB9FIR8_ARCLA</name>
<accession>A0ACB9FIR8</accession>
<organism evidence="1 2">
    <name type="scientific">Arctium lappa</name>
    <name type="common">Greater burdock</name>
    <name type="synonym">Lappa major</name>
    <dbReference type="NCBI Taxonomy" id="4217"/>
    <lineage>
        <taxon>Eukaryota</taxon>
        <taxon>Viridiplantae</taxon>
        <taxon>Streptophyta</taxon>
        <taxon>Embryophyta</taxon>
        <taxon>Tracheophyta</taxon>
        <taxon>Spermatophyta</taxon>
        <taxon>Magnoliopsida</taxon>
        <taxon>eudicotyledons</taxon>
        <taxon>Gunneridae</taxon>
        <taxon>Pentapetalae</taxon>
        <taxon>asterids</taxon>
        <taxon>campanulids</taxon>
        <taxon>Asterales</taxon>
        <taxon>Asteraceae</taxon>
        <taxon>Carduoideae</taxon>
        <taxon>Cardueae</taxon>
        <taxon>Arctiinae</taxon>
        <taxon>Arctium</taxon>
    </lineage>
</organism>
<keyword evidence="2" id="KW-1185">Reference proteome</keyword>
<gene>
    <name evidence="1" type="ORF">L6452_02409</name>
</gene>
<proteinExistence type="predicted"/>
<reference evidence="1 2" key="2">
    <citation type="journal article" date="2022" name="Mol. Ecol. Resour.">
        <title>The genomes of chicory, endive, great burdock and yacon provide insights into Asteraceae paleo-polyploidization history and plant inulin production.</title>
        <authorList>
            <person name="Fan W."/>
            <person name="Wang S."/>
            <person name="Wang H."/>
            <person name="Wang A."/>
            <person name="Jiang F."/>
            <person name="Liu H."/>
            <person name="Zhao H."/>
            <person name="Xu D."/>
            <person name="Zhang Y."/>
        </authorList>
    </citation>
    <scope>NUCLEOTIDE SEQUENCE [LARGE SCALE GENOMIC DNA]</scope>
    <source>
        <strain evidence="2">cv. Niubang</strain>
    </source>
</reference>
<sequence>MAEENTKSYEKLSDLCWRASHDRDMAIGIHFAISARNHLHNNVTCSQQDIDCSWVCLSFPLCAEEMDLTD</sequence>
<evidence type="ECO:0000313" key="1">
    <source>
        <dbReference type="EMBL" id="KAI3771249.1"/>
    </source>
</evidence>
<evidence type="ECO:0000313" key="2">
    <source>
        <dbReference type="Proteomes" id="UP001055879"/>
    </source>
</evidence>
<protein>
    <submittedName>
        <fullName evidence="1">Uncharacterized protein</fullName>
    </submittedName>
</protein>